<evidence type="ECO:0000256" key="8">
    <source>
        <dbReference type="ARBA" id="ARBA00022989"/>
    </source>
</evidence>
<dbReference type="FunFam" id="3.30.565.10:FF:000006">
    <property type="entry name" value="Sensor histidine kinase WalK"/>
    <property type="match status" value="1"/>
</dbReference>
<dbReference type="SUPFAM" id="SSF55785">
    <property type="entry name" value="PYP-like sensor domain (PAS domain)"/>
    <property type="match status" value="2"/>
</dbReference>
<dbReference type="InterPro" id="IPR042240">
    <property type="entry name" value="CHASE_sf"/>
</dbReference>
<dbReference type="GO" id="GO:0000155">
    <property type="term" value="F:phosphorelay sensor kinase activity"/>
    <property type="evidence" value="ECO:0007669"/>
    <property type="project" value="InterPro"/>
</dbReference>
<evidence type="ECO:0000256" key="6">
    <source>
        <dbReference type="ARBA" id="ARBA00022692"/>
    </source>
</evidence>
<evidence type="ECO:0000313" key="17">
    <source>
        <dbReference type="Proteomes" id="UP000182719"/>
    </source>
</evidence>
<dbReference type="RefSeq" id="WP_245768799.1">
    <property type="nucleotide sequence ID" value="NZ_FOAP01000015.1"/>
</dbReference>
<dbReference type="Gene3D" id="3.30.450.350">
    <property type="entry name" value="CHASE domain"/>
    <property type="match status" value="1"/>
</dbReference>
<dbReference type="Pfam" id="PF03924">
    <property type="entry name" value="CHASE"/>
    <property type="match status" value="1"/>
</dbReference>
<dbReference type="AlphaFoldDB" id="A0A1H7XJG3"/>
<comment type="subcellular location">
    <subcellularLocation>
        <location evidence="2">Membrane</location>
    </subcellularLocation>
</comment>
<dbReference type="Pfam" id="PF08448">
    <property type="entry name" value="PAS_4"/>
    <property type="match status" value="2"/>
</dbReference>
<accession>A0A1H7XJG3</accession>
<keyword evidence="6 11" id="KW-0812">Transmembrane</keyword>
<evidence type="ECO:0000256" key="5">
    <source>
        <dbReference type="ARBA" id="ARBA00022679"/>
    </source>
</evidence>
<protein>
    <recommendedName>
        <fullName evidence="3">histidine kinase</fullName>
        <ecNumber evidence="3">2.7.13.3</ecNumber>
    </recommendedName>
</protein>
<dbReference type="SUPFAM" id="SSF47384">
    <property type="entry name" value="Homodimeric domain of signal transducing histidine kinase"/>
    <property type="match status" value="1"/>
</dbReference>
<dbReference type="CDD" id="cd00130">
    <property type="entry name" value="PAS"/>
    <property type="match status" value="1"/>
</dbReference>
<dbReference type="PANTHER" id="PTHR43711:SF1">
    <property type="entry name" value="HISTIDINE KINASE 1"/>
    <property type="match status" value="1"/>
</dbReference>
<evidence type="ECO:0000256" key="10">
    <source>
        <dbReference type="ARBA" id="ARBA00023136"/>
    </source>
</evidence>
<dbReference type="InterPro" id="IPR000014">
    <property type="entry name" value="PAS"/>
</dbReference>
<dbReference type="PROSITE" id="PS50112">
    <property type="entry name" value="PAS"/>
    <property type="match status" value="1"/>
</dbReference>
<dbReference type="CDD" id="cd00082">
    <property type="entry name" value="HisKA"/>
    <property type="match status" value="1"/>
</dbReference>
<feature type="transmembrane region" description="Helical" evidence="11">
    <location>
        <begin position="309"/>
        <end position="331"/>
    </location>
</feature>
<feature type="domain" description="CHASE" evidence="15">
    <location>
        <begin position="143"/>
        <end position="297"/>
    </location>
</feature>
<evidence type="ECO:0000256" key="11">
    <source>
        <dbReference type="SAM" id="Phobius"/>
    </source>
</evidence>
<keyword evidence="8 11" id="KW-1133">Transmembrane helix</keyword>
<dbReference type="InterPro" id="IPR013656">
    <property type="entry name" value="PAS_4"/>
</dbReference>
<feature type="domain" description="PAS" evidence="13">
    <location>
        <begin position="502"/>
        <end position="572"/>
    </location>
</feature>
<sequence length="864" mass="95817">MPPLPTPRPAPGDSRPGAAFVDGASPASRRRMGLTPVTVLSICLVVTALSTGGFLLTTRGWDDTRFENFARLSQERILAHLGADTALLLGTAGFFTASDHVTPEEFRLYVERLGLQRYGLGIREMGYSRRLPARPDQNEAHAITSLEPVSPRQPEALGFDMFSRPIHREAMERAWRTGMPALSGKLTLGVESGATGQEGFVLFIPVYQGHAVPPSEPERWRTLAGFVYGPMAAEALFSEIFPAAFQRRVTFRLYDGRTPAPEALLYDSGAPLKTASAPPRLTTTAHIEVAGRPWTLVFSSQPEFERTLMASWAPAVGGIGTLMSLLVFAFARSQQRARKRAEANEAERAWLLARERGARAETEAQRMHLQQIFMQAPAVIAILAGPQQVFEFANTECQKVLGHRELLGRPLHEAVPDLRQHGQALLDEAYRTGRALSGREVCLPLRYTVGGPLEERYWDFFFQPRRTPEGRVDGMMVFAFEVTAQLQARQEVELSREEARRSAAQLQAITDTLPALVAYLDVTERYRFANQAYETWFGVKPELVLGKTAEEFVGPASYAAVKDRLHRALAGETVQYEVELPLRDGRKIYMQSNYLPDRDAQGHVRGIVVLAHDLTERRKEEEIVRNAVRLRDEFLSVASHELKTPLTPLSLKLQALARAVEGQPETPFTQKVRAHVEAGRKQLNRLSVLIGDLLDVSRIGSGQLRLRWEPVDFVALIRDVVARMEPEAQRVESPLSVEAPGSVLGHSDRLRFEQVVENLLTNAIKYGAGKPIRIFLNEEAAGVVLRVEDQGIGIAPEHQARIFERFERAVSERNYGGLGLGLYITRTIVELLGGTIRVQSQPGQGAAFTVELPRQPPAGTPSPG</sequence>
<keyword evidence="10 11" id="KW-0472">Membrane</keyword>
<evidence type="ECO:0000256" key="9">
    <source>
        <dbReference type="ARBA" id="ARBA00023012"/>
    </source>
</evidence>
<evidence type="ECO:0000259" key="15">
    <source>
        <dbReference type="PROSITE" id="PS50839"/>
    </source>
</evidence>
<dbReference type="PRINTS" id="PR00344">
    <property type="entry name" value="BCTRLSENSOR"/>
</dbReference>
<dbReference type="Pfam" id="PF00512">
    <property type="entry name" value="HisKA"/>
    <property type="match status" value="1"/>
</dbReference>
<organism evidence="16 17">
    <name type="scientific">Stigmatella aurantiaca</name>
    <dbReference type="NCBI Taxonomy" id="41"/>
    <lineage>
        <taxon>Bacteria</taxon>
        <taxon>Pseudomonadati</taxon>
        <taxon>Myxococcota</taxon>
        <taxon>Myxococcia</taxon>
        <taxon>Myxococcales</taxon>
        <taxon>Cystobacterineae</taxon>
        <taxon>Archangiaceae</taxon>
        <taxon>Stigmatella</taxon>
    </lineage>
</organism>
<dbReference type="InterPro" id="IPR035965">
    <property type="entry name" value="PAS-like_dom_sf"/>
</dbReference>
<dbReference type="InterPro" id="IPR036097">
    <property type="entry name" value="HisK_dim/P_sf"/>
</dbReference>
<dbReference type="InterPro" id="IPR036890">
    <property type="entry name" value="HATPase_C_sf"/>
</dbReference>
<comment type="catalytic activity">
    <reaction evidence="1">
        <text>ATP + protein L-histidine = ADP + protein N-phospho-L-histidine.</text>
        <dbReference type="EC" id="2.7.13.3"/>
    </reaction>
</comment>
<dbReference type="Pfam" id="PF02518">
    <property type="entry name" value="HATPase_c"/>
    <property type="match status" value="1"/>
</dbReference>
<dbReference type="Gene3D" id="3.30.450.20">
    <property type="entry name" value="PAS domain"/>
    <property type="match status" value="2"/>
</dbReference>
<dbReference type="InterPro" id="IPR050736">
    <property type="entry name" value="Sensor_HK_Regulatory"/>
</dbReference>
<evidence type="ECO:0000313" key="16">
    <source>
        <dbReference type="EMBL" id="SEM33920.1"/>
    </source>
</evidence>
<gene>
    <name evidence="16" type="ORF">SAMN05444354_11548</name>
</gene>
<dbReference type="InterPro" id="IPR005467">
    <property type="entry name" value="His_kinase_dom"/>
</dbReference>
<dbReference type="PANTHER" id="PTHR43711">
    <property type="entry name" value="TWO-COMPONENT HISTIDINE KINASE"/>
    <property type="match status" value="1"/>
</dbReference>
<proteinExistence type="predicted"/>
<evidence type="ECO:0000256" key="1">
    <source>
        <dbReference type="ARBA" id="ARBA00000085"/>
    </source>
</evidence>
<keyword evidence="4" id="KW-0597">Phosphoprotein</keyword>
<dbReference type="InterPro" id="IPR003661">
    <property type="entry name" value="HisK_dim/P_dom"/>
</dbReference>
<dbReference type="CDD" id="cd00075">
    <property type="entry name" value="HATPase"/>
    <property type="match status" value="1"/>
</dbReference>
<dbReference type="SMART" id="SM00388">
    <property type="entry name" value="HisKA"/>
    <property type="match status" value="1"/>
</dbReference>
<feature type="transmembrane region" description="Helical" evidence="11">
    <location>
        <begin position="37"/>
        <end position="56"/>
    </location>
</feature>
<dbReference type="EMBL" id="FOAP01000015">
    <property type="protein sequence ID" value="SEM33920.1"/>
    <property type="molecule type" value="Genomic_DNA"/>
</dbReference>
<evidence type="ECO:0000259" key="14">
    <source>
        <dbReference type="PROSITE" id="PS50113"/>
    </source>
</evidence>
<dbReference type="PROSITE" id="PS50113">
    <property type="entry name" value="PAC"/>
    <property type="match status" value="1"/>
</dbReference>
<dbReference type="SMART" id="SM00091">
    <property type="entry name" value="PAS"/>
    <property type="match status" value="2"/>
</dbReference>
<dbReference type="PROSITE" id="PS50109">
    <property type="entry name" value="HIS_KIN"/>
    <property type="match status" value="1"/>
</dbReference>
<evidence type="ECO:0000259" key="13">
    <source>
        <dbReference type="PROSITE" id="PS50112"/>
    </source>
</evidence>
<evidence type="ECO:0000256" key="3">
    <source>
        <dbReference type="ARBA" id="ARBA00012438"/>
    </source>
</evidence>
<evidence type="ECO:0000259" key="12">
    <source>
        <dbReference type="PROSITE" id="PS50109"/>
    </source>
</evidence>
<dbReference type="SMART" id="SM00387">
    <property type="entry name" value="HATPase_c"/>
    <property type="match status" value="1"/>
</dbReference>
<evidence type="ECO:0000256" key="4">
    <source>
        <dbReference type="ARBA" id="ARBA00022553"/>
    </source>
</evidence>
<name>A0A1H7XJG3_STIAU</name>
<dbReference type="NCBIfam" id="TIGR00229">
    <property type="entry name" value="sensory_box"/>
    <property type="match status" value="1"/>
</dbReference>
<dbReference type="GO" id="GO:0016020">
    <property type="term" value="C:membrane"/>
    <property type="evidence" value="ECO:0007669"/>
    <property type="project" value="UniProtKB-SubCell"/>
</dbReference>
<keyword evidence="5" id="KW-0808">Transferase</keyword>
<dbReference type="Gene3D" id="3.30.565.10">
    <property type="entry name" value="Histidine kinase-like ATPase, C-terminal domain"/>
    <property type="match status" value="1"/>
</dbReference>
<keyword evidence="7" id="KW-0418">Kinase</keyword>
<feature type="domain" description="PAC" evidence="14">
    <location>
        <begin position="574"/>
        <end position="626"/>
    </location>
</feature>
<reference evidence="17" key="1">
    <citation type="submission" date="2016-10" db="EMBL/GenBank/DDBJ databases">
        <authorList>
            <person name="Varghese N."/>
            <person name="Submissions S."/>
        </authorList>
    </citation>
    <scope>NUCLEOTIDE SEQUENCE [LARGE SCALE GENOMIC DNA]</scope>
    <source>
        <strain evidence="17">DSM 17044</strain>
    </source>
</reference>
<dbReference type="InterPro" id="IPR001610">
    <property type="entry name" value="PAC"/>
</dbReference>
<dbReference type="InterPro" id="IPR000700">
    <property type="entry name" value="PAS-assoc_C"/>
</dbReference>
<dbReference type="SMART" id="SM01079">
    <property type="entry name" value="CHASE"/>
    <property type="match status" value="1"/>
</dbReference>
<dbReference type="Proteomes" id="UP000182719">
    <property type="component" value="Unassembled WGS sequence"/>
</dbReference>
<dbReference type="PROSITE" id="PS50839">
    <property type="entry name" value="CHASE"/>
    <property type="match status" value="1"/>
</dbReference>
<keyword evidence="17" id="KW-1185">Reference proteome</keyword>
<dbReference type="InterPro" id="IPR003594">
    <property type="entry name" value="HATPase_dom"/>
</dbReference>
<dbReference type="Gene3D" id="1.10.287.130">
    <property type="match status" value="1"/>
</dbReference>
<dbReference type="EC" id="2.7.13.3" evidence="3"/>
<dbReference type="SUPFAM" id="SSF55874">
    <property type="entry name" value="ATPase domain of HSP90 chaperone/DNA topoisomerase II/histidine kinase"/>
    <property type="match status" value="1"/>
</dbReference>
<evidence type="ECO:0000256" key="2">
    <source>
        <dbReference type="ARBA" id="ARBA00004370"/>
    </source>
</evidence>
<keyword evidence="9" id="KW-0902">Two-component regulatory system</keyword>
<evidence type="ECO:0000256" key="7">
    <source>
        <dbReference type="ARBA" id="ARBA00022777"/>
    </source>
</evidence>
<dbReference type="InterPro" id="IPR006189">
    <property type="entry name" value="CHASE_dom"/>
</dbReference>
<dbReference type="SMART" id="SM00086">
    <property type="entry name" value="PAC"/>
    <property type="match status" value="1"/>
</dbReference>
<dbReference type="InterPro" id="IPR004358">
    <property type="entry name" value="Sig_transdc_His_kin-like_C"/>
</dbReference>
<feature type="domain" description="Histidine kinase" evidence="12">
    <location>
        <begin position="637"/>
        <end position="856"/>
    </location>
</feature>